<protein>
    <submittedName>
        <fullName evidence="2">Uncharacterized protein</fullName>
    </submittedName>
</protein>
<evidence type="ECO:0000256" key="1">
    <source>
        <dbReference type="SAM" id="MobiDB-lite"/>
    </source>
</evidence>
<dbReference type="GO" id="GO:0000492">
    <property type="term" value="P:box C/D snoRNP assembly"/>
    <property type="evidence" value="ECO:0007669"/>
    <property type="project" value="TreeGrafter"/>
</dbReference>
<dbReference type="GO" id="GO:0003723">
    <property type="term" value="F:RNA binding"/>
    <property type="evidence" value="ECO:0007669"/>
    <property type="project" value="InterPro"/>
</dbReference>
<dbReference type="AlphaFoldDB" id="A0A0X3Q3T3"/>
<proteinExistence type="predicted"/>
<feature type="compositionally biased region" description="Basic residues" evidence="1">
    <location>
        <begin position="66"/>
        <end position="81"/>
    </location>
</feature>
<dbReference type="PANTHER" id="PTHR13309">
    <property type="entry name" value="NUCLEAR FRAGILE X MENTAL RETARDATION PROTEIN INTERACTING PROTEIN 1"/>
    <property type="match status" value="1"/>
</dbReference>
<gene>
    <name evidence="2" type="ORF">TR114568</name>
</gene>
<accession>A0A0X3Q3T3</accession>
<evidence type="ECO:0000313" key="2">
    <source>
        <dbReference type="EMBL" id="JAP58130.1"/>
    </source>
</evidence>
<organism evidence="2">
    <name type="scientific">Schistocephalus solidus</name>
    <name type="common">Tapeworm</name>
    <dbReference type="NCBI Taxonomy" id="70667"/>
    <lineage>
        <taxon>Eukaryota</taxon>
        <taxon>Metazoa</taxon>
        <taxon>Spiralia</taxon>
        <taxon>Lophotrochozoa</taxon>
        <taxon>Platyhelminthes</taxon>
        <taxon>Cestoda</taxon>
        <taxon>Eucestoda</taxon>
        <taxon>Diphyllobothriidea</taxon>
        <taxon>Diphyllobothriidae</taxon>
        <taxon>Schistocephalus</taxon>
    </lineage>
</organism>
<dbReference type="EMBL" id="GEEE01005095">
    <property type="protein sequence ID" value="JAP58130.1"/>
    <property type="molecule type" value="Transcribed_RNA"/>
</dbReference>
<sequence length="187" mass="20372">MPRTPEPVAKSTSAATSLLDQLSSLKPQFSGADLLSEEAKQAESAGAPSTAATASGWARPAPSTLRRGRRQRGQARGGRLRRGGDNSRLEGRGARRGNRRRGGGGVTTETAAKQEEEDEEGASGVAAVFASHPVVRMASKRRECMRNAALMAKRPTLLQMLLAEDMRHERNQLMQCVRFVVRNKFFR</sequence>
<feature type="compositionally biased region" description="Low complexity" evidence="1">
    <location>
        <begin position="42"/>
        <end position="58"/>
    </location>
</feature>
<reference evidence="2" key="1">
    <citation type="submission" date="2016-01" db="EMBL/GenBank/DDBJ databases">
        <title>Reference transcriptome for the parasite Schistocephalus solidus: insights into the molecular evolution of parasitism.</title>
        <authorList>
            <person name="Hebert F.O."/>
            <person name="Grambauer S."/>
            <person name="Barber I."/>
            <person name="Landry C.R."/>
            <person name="Aubin-Horth N."/>
        </authorList>
    </citation>
    <scope>NUCLEOTIDE SEQUENCE</scope>
</reference>
<dbReference type="GO" id="GO:0005634">
    <property type="term" value="C:nucleus"/>
    <property type="evidence" value="ECO:0007669"/>
    <property type="project" value="TreeGrafter"/>
</dbReference>
<feature type="compositionally biased region" description="Basic and acidic residues" evidence="1">
    <location>
        <begin position="82"/>
        <end position="93"/>
    </location>
</feature>
<feature type="region of interest" description="Disordered" evidence="1">
    <location>
        <begin position="34"/>
        <end position="124"/>
    </location>
</feature>
<name>A0A0X3Q3T3_SCHSO</name>
<dbReference type="InterPro" id="IPR039136">
    <property type="entry name" value="NUFIP1-like"/>
</dbReference>
<dbReference type="PANTHER" id="PTHR13309:SF0">
    <property type="entry name" value="FMR1-INTERACTING PROTEIN NUFIP1"/>
    <property type="match status" value="1"/>
</dbReference>